<proteinExistence type="evidence at transcript level"/>
<dbReference type="InterPro" id="IPR011333">
    <property type="entry name" value="SKP1/BTB/POZ_sf"/>
</dbReference>
<organism evidence="6">
    <name type="scientific">Antirrhinum hispanicum</name>
    <name type="common">Snapdragon</name>
    <name type="synonym">Antirrhinum glutinosum</name>
    <dbReference type="NCBI Taxonomy" id="49039"/>
    <lineage>
        <taxon>Eukaryota</taxon>
        <taxon>Viridiplantae</taxon>
        <taxon>Streptophyta</taxon>
        <taxon>Embryophyta</taxon>
        <taxon>Tracheophyta</taxon>
        <taxon>Spermatophyta</taxon>
        <taxon>Magnoliopsida</taxon>
        <taxon>eudicotyledons</taxon>
        <taxon>Gunneridae</taxon>
        <taxon>Pentapetalae</taxon>
        <taxon>asterids</taxon>
        <taxon>lamiids</taxon>
        <taxon>Lamiales</taxon>
        <taxon>Plantaginaceae</taxon>
        <taxon>Antirrhineae</taxon>
        <taxon>Antirrhinum</taxon>
    </lineage>
</organism>
<evidence type="ECO:0000256" key="3">
    <source>
        <dbReference type="ARBA" id="ARBA00022786"/>
    </source>
</evidence>
<evidence type="ECO:0000313" key="6">
    <source>
        <dbReference type="EMBL" id="ABC84199.1"/>
    </source>
</evidence>
<dbReference type="Pfam" id="PF03931">
    <property type="entry name" value="Skp1_POZ"/>
    <property type="match status" value="1"/>
</dbReference>
<keyword evidence="3" id="KW-0833">Ubl conjugation pathway</keyword>
<dbReference type="InterPro" id="IPR016072">
    <property type="entry name" value="Skp1_comp_dimer"/>
</dbReference>
<reference evidence="6" key="1">
    <citation type="journal article" date="2006" name="Plant J.">
        <title>AhSSK1, a novel SKP1-like protein that interacts with the S-locus F-box protein SLF.</title>
        <authorList>
            <person name="Huang J."/>
            <person name="Zhao L."/>
            <person name="Yang Q."/>
            <person name="Xue Y."/>
        </authorList>
    </citation>
    <scope>NUCLEOTIDE SEQUENCE</scope>
</reference>
<comment type="pathway">
    <text evidence="1">Protein modification; protein ubiquitination.</text>
</comment>
<sequence length="161" mass="17771">ASEVAEKKTLTLTSSDGQDFTVSESGGCLSEMIKNMVEDDCVTTAIPIPVVDSKTLAKVIVFLDKHGDSTISSDDMKKFDEEYVTGVEMGILFDLAAAANYLNIKDMMEVVTQKIADIMENKSVAWVRKTFGIENDLDPEEEKALQDEYPWAFEGLDPDSD</sequence>
<dbReference type="EMBL" id="DQ355481">
    <property type="protein sequence ID" value="ABC84199.1"/>
    <property type="molecule type" value="mRNA"/>
</dbReference>
<feature type="domain" description="SKP1 component POZ" evidence="5">
    <location>
        <begin position="9"/>
        <end position="66"/>
    </location>
</feature>
<feature type="domain" description="SKP1 component dimerisation" evidence="4">
    <location>
        <begin position="105"/>
        <end position="152"/>
    </location>
</feature>
<dbReference type="Pfam" id="PF01466">
    <property type="entry name" value="Skp1"/>
    <property type="match status" value="1"/>
</dbReference>
<accession>Q1A3C6</accession>
<evidence type="ECO:0000259" key="4">
    <source>
        <dbReference type="Pfam" id="PF01466"/>
    </source>
</evidence>
<gene>
    <name evidence="6" type="primary">SSK1</name>
</gene>
<dbReference type="SMART" id="SM00512">
    <property type="entry name" value="Skp1"/>
    <property type="match status" value="1"/>
</dbReference>
<dbReference type="PIRSF" id="PIRSF028729">
    <property type="entry name" value="E3_ubiquit_lig_SCF_Skp"/>
    <property type="match status" value="1"/>
</dbReference>
<dbReference type="AlphaFoldDB" id="Q1A3C6"/>
<dbReference type="InterPro" id="IPR016897">
    <property type="entry name" value="SKP1"/>
</dbReference>
<dbReference type="InterPro" id="IPR016073">
    <property type="entry name" value="Skp1_comp_POZ"/>
</dbReference>
<dbReference type="InterPro" id="IPR036296">
    <property type="entry name" value="SKP1-like_dim_sf"/>
</dbReference>
<feature type="non-terminal residue" evidence="6">
    <location>
        <position position="1"/>
    </location>
</feature>
<dbReference type="SUPFAM" id="SSF54695">
    <property type="entry name" value="POZ domain"/>
    <property type="match status" value="1"/>
</dbReference>
<dbReference type="InterPro" id="IPR001232">
    <property type="entry name" value="SKP1-like"/>
</dbReference>
<dbReference type="PANTHER" id="PTHR11165">
    <property type="entry name" value="SKP1"/>
    <property type="match status" value="1"/>
</dbReference>
<name>Q1A3C6_ANTHI</name>
<dbReference type="SMR" id="Q1A3C6"/>
<dbReference type="UniPathway" id="UPA00143"/>
<comment type="similarity">
    <text evidence="2">Belongs to the SKP1 family.</text>
</comment>
<dbReference type="SUPFAM" id="SSF81382">
    <property type="entry name" value="Skp1 dimerisation domain-like"/>
    <property type="match status" value="1"/>
</dbReference>
<evidence type="ECO:0000256" key="2">
    <source>
        <dbReference type="ARBA" id="ARBA00009993"/>
    </source>
</evidence>
<dbReference type="GO" id="GO:0009867">
    <property type="term" value="P:jasmonic acid mediated signaling pathway"/>
    <property type="evidence" value="ECO:0007669"/>
    <property type="project" value="UniProtKB-ARBA"/>
</dbReference>
<protein>
    <submittedName>
        <fullName evidence="6">SLF-interacting SKP1-like protein 1</fullName>
    </submittedName>
</protein>
<dbReference type="GO" id="GO:0006511">
    <property type="term" value="P:ubiquitin-dependent protein catabolic process"/>
    <property type="evidence" value="ECO:0007669"/>
    <property type="project" value="InterPro"/>
</dbReference>
<dbReference type="Gene3D" id="3.30.710.10">
    <property type="entry name" value="Potassium Channel Kv1.1, Chain A"/>
    <property type="match status" value="1"/>
</dbReference>
<evidence type="ECO:0000259" key="5">
    <source>
        <dbReference type="Pfam" id="PF03931"/>
    </source>
</evidence>
<dbReference type="GO" id="GO:0016567">
    <property type="term" value="P:protein ubiquitination"/>
    <property type="evidence" value="ECO:0007669"/>
    <property type="project" value="UniProtKB-UniPathway"/>
</dbReference>
<evidence type="ECO:0000256" key="1">
    <source>
        <dbReference type="ARBA" id="ARBA00004906"/>
    </source>
</evidence>